<sequence>MGASVVSPPADWKASQPESASSSSSGRRDSDTLAMASLNDAEMAGTFSSVAKLSLVAGGYPGLQIAIPILHKSHCDVEMRYTQDYVRGPPFSTFRRDSAEMSLIQAGIGASTLRRGVSRYSAINDQFTLLLVMSMSPGSSINPDRGQKSVQPQKSEDEFVLRP</sequence>
<dbReference type="RefSeq" id="XP_060357798.1">
    <property type="nucleotide sequence ID" value="XM_060512984.1"/>
</dbReference>
<dbReference type="Proteomes" id="UP001244207">
    <property type="component" value="Unassembled WGS sequence"/>
</dbReference>
<keyword evidence="3" id="KW-1185">Reference proteome</keyword>
<feature type="region of interest" description="Disordered" evidence="1">
    <location>
        <begin position="1"/>
        <end position="30"/>
    </location>
</feature>
<protein>
    <submittedName>
        <fullName evidence="2">Uncharacterized protein</fullName>
    </submittedName>
</protein>
<reference evidence="2" key="1">
    <citation type="submission" date="2021-12" db="EMBL/GenBank/DDBJ databases">
        <title>Comparative genomics, transcriptomics and evolutionary studies reveal genomic signatures of adaptation to plant cell wall in hemibiotrophic fungi.</title>
        <authorList>
            <consortium name="DOE Joint Genome Institute"/>
            <person name="Baroncelli R."/>
            <person name="Diaz J.F."/>
            <person name="Benocci T."/>
            <person name="Peng M."/>
            <person name="Battaglia E."/>
            <person name="Haridas S."/>
            <person name="Andreopoulos W."/>
            <person name="Labutti K."/>
            <person name="Pangilinan J."/>
            <person name="Floch G.L."/>
            <person name="Makela M.R."/>
            <person name="Henrissat B."/>
            <person name="Grigoriev I.V."/>
            <person name="Crouch J.A."/>
            <person name="De Vries R.P."/>
            <person name="Sukno S.A."/>
            <person name="Thon M.R."/>
        </authorList>
    </citation>
    <scope>NUCLEOTIDE SEQUENCE</scope>
    <source>
        <strain evidence="2">CBS 112980</strain>
    </source>
</reference>
<accession>A0AAD8UA49</accession>
<proteinExistence type="predicted"/>
<evidence type="ECO:0000313" key="3">
    <source>
        <dbReference type="Proteomes" id="UP001244207"/>
    </source>
</evidence>
<organism evidence="2 3">
    <name type="scientific">Glomerella acutata</name>
    <name type="common">Colletotrichum acutatum</name>
    <dbReference type="NCBI Taxonomy" id="27357"/>
    <lineage>
        <taxon>Eukaryota</taxon>
        <taxon>Fungi</taxon>
        <taxon>Dikarya</taxon>
        <taxon>Ascomycota</taxon>
        <taxon>Pezizomycotina</taxon>
        <taxon>Sordariomycetes</taxon>
        <taxon>Hypocreomycetidae</taxon>
        <taxon>Glomerellales</taxon>
        <taxon>Glomerellaceae</taxon>
        <taxon>Colletotrichum</taxon>
        <taxon>Colletotrichum acutatum species complex</taxon>
    </lineage>
</organism>
<name>A0AAD8UA49_GLOAC</name>
<comment type="caution">
    <text evidence="2">The sequence shown here is derived from an EMBL/GenBank/DDBJ whole genome shotgun (WGS) entry which is preliminary data.</text>
</comment>
<dbReference type="GeneID" id="85396882"/>
<gene>
    <name evidence="2" type="ORF">BDZ83DRAFT_736085</name>
</gene>
<dbReference type="EMBL" id="JAHMHS010000228">
    <property type="protein sequence ID" value="KAK1706292.1"/>
    <property type="molecule type" value="Genomic_DNA"/>
</dbReference>
<evidence type="ECO:0000256" key="1">
    <source>
        <dbReference type="SAM" id="MobiDB-lite"/>
    </source>
</evidence>
<feature type="compositionally biased region" description="Polar residues" evidence="1">
    <location>
        <begin position="139"/>
        <end position="153"/>
    </location>
</feature>
<feature type="compositionally biased region" description="Basic and acidic residues" evidence="1">
    <location>
        <begin position="154"/>
        <end position="163"/>
    </location>
</feature>
<evidence type="ECO:0000313" key="2">
    <source>
        <dbReference type="EMBL" id="KAK1706292.1"/>
    </source>
</evidence>
<feature type="region of interest" description="Disordered" evidence="1">
    <location>
        <begin position="139"/>
        <end position="163"/>
    </location>
</feature>
<dbReference type="AlphaFoldDB" id="A0AAD8UA49"/>